<proteinExistence type="predicted"/>
<gene>
    <name evidence="3" type="ORF">G6321_00010450</name>
    <name evidence="2" type="ORF">G6321_07775</name>
</gene>
<reference evidence="3 4" key="3">
    <citation type="journal article" date="2022" name="Int. J. Syst. Evol. Microbiol.">
        <title>Strains of Bradyrhizobium barranii sp. nov. associated with legumes native to Canada are symbionts of soybeans and belong to different subspecies (subsp. barranii subsp. nov. and subsp. apii subsp. nov.) and symbiovars (sv. glycinearum and sv. septentrionale).</title>
        <authorList>
            <person name="Bromfield E.S.P."/>
            <person name="Cloutier S."/>
            <person name="Wasai-Hara S."/>
            <person name="Minamisawa K."/>
        </authorList>
    </citation>
    <scope>NUCLEOTIDE SEQUENCE [LARGE SCALE GENOMIC DNA]</scope>
    <source>
        <strain evidence="3 4">323S2</strain>
    </source>
</reference>
<feature type="chain" id="PRO_5031065348" evidence="1">
    <location>
        <begin position="24"/>
        <end position="83"/>
    </location>
</feature>
<keyword evidence="1" id="KW-0732">Signal</keyword>
<feature type="signal peptide" evidence="1">
    <location>
        <begin position="1"/>
        <end position="23"/>
    </location>
</feature>
<dbReference type="EMBL" id="JACBFH010000001">
    <property type="protein sequence ID" value="NYY88355.1"/>
    <property type="molecule type" value="Genomic_DNA"/>
</dbReference>
<organism evidence="2">
    <name type="scientific">Bradyrhizobium barranii subsp. barranii</name>
    <dbReference type="NCBI Taxonomy" id="2823807"/>
    <lineage>
        <taxon>Bacteria</taxon>
        <taxon>Pseudomonadati</taxon>
        <taxon>Pseudomonadota</taxon>
        <taxon>Alphaproteobacteria</taxon>
        <taxon>Hyphomicrobiales</taxon>
        <taxon>Nitrobacteraceae</taxon>
        <taxon>Bradyrhizobium</taxon>
        <taxon>Bradyrhizobium barranii</taxon>
    </lineage>
</organism>
<evidence type="ECO:0000313" key="3">
    <source>
        <dbReference type="EMBL" id="UGX95528.1"/>
    </source>
</evidence>
<dbReference type="EMBL" id="CP088280">
    <property type="protein sequence ID" value="UGX95528.1"/>
    <property type="molecule type" value="Genomic_DNA"/>
</dbReference>
<evidence type="ECO:0000313" key="4">
    <source>
        <dbReference type="Proteomes" id="UP000564836"/>
    </source>
</evidence>
<reference evidence="3 4" key="1">
    <citation type="journal article" date="2017" name="Syst. Appl. Microbiol.">
        <title>Soybeans inoculated with root zone soils of Canadian native legumes harbour diverse and novel Bradyrhizobium spp. that possess agricultural potential.</title>
        <authorList>
            <person name="Bromfield E.S.P."/>
            <person name="Cloutier S."/>
            <person name="Tambong J.T."/>
            <person name="Tran Thi T.V."/>
        </authorList>
    </citation>
    <scope>NUCLEOTIDE SEQUENCE [LARGE SCALE GENOMIC DNA]</scope>
    <source>
        <strain evidence="3 4">323S2</strain>
    </source>
</reference>
<sequence length="83" mass="8873">MTAIKFLATGLIAITVLTTTAVAREKFAAGPTRITVYGKPCHIFNTGPGGCWIVWEGIPIWFGPSVRGVPGRICDNGDNPRIC</sequence>
<accession>A0A7Z0TQF4</accession>
<evidence type="ECO:0000313" key="2">
    <source>
        <dbReference type="EMBL" id="NYY88355.1"/>
    </source>
</evidence>
<dbReference type="AlphaFoldDB" id="A0A7Z0TQF4"/>
<dbReference type="RefSeq" id="WP_166344232.1">
    <property type="nucleotide sequence ID" value="NZ_CP088280.1"/>
</dbReference>
<evidence type="ECO:0000256" key="1">
    <source>
        <dbReference type="SAM" id="SignalP"/>
    </source>
</evidence>
<name>A0A7Z0TQF4_9BRAD</name>
<dbReference type="Proteomes" id="UP000564836">
    <property type="component" value="Chromosome"/>
</dbReference>
<reference evidence="2" key="2">
    <citation type="submission" date="2020-06" db="EMBL/GenBank/DDBJ databases">
        <title>Whole Genome Sequence of Bradyrhizobium sp. Strain 323S2.</title>
        <authorList>
            <person name="Bromfield E.S.P."/>
        </authorList>
    </citation>
    <scope>NUCLEOTIDE SEQUENCE [LARGE SCALE GENOMIC DNA]</scope>
    <source>
        <strain evidence="2">323S2</strain>
    </source>
</reference>
<protein>
    <submittedName>
        <fullName evidence="2">Uncharacterized protein</fullName>
    </submittedName>
</protein>